<dbReference type="NCBIfam" id="NF002647">
    <property type="entry name" value="PRK02318.1-3"/>
    <property type="match status" value="1"/>
</dbReference>
<dbReference type="InterPro" id="IPR023027">
    <property type="entry name" value="Mannitol_DH_CS"/>
</dbReference>
<evidence type="ECO:0000256" key="6">
    <source>
        <dbReference type="ARBA" id="ARBA00048615"/>
    </source>
</evidence>
<dbReference type="Proteomes" id="UP000244240">
    <property type="component" value="Unassembled WGS sequence"/>
</dbReference>
<dbReference type="Pfam" id="PF08125">
    <property type="entry name" value="Mannitol_dh_C"/>
    <property type="match status" value="1"/>
</dbReference>
<dbReference type="InterPro" id="IPR000669">
    <property type="entry name" value="Mannitol_DH"/>
</dbReference>
<evidence type="ECO:0000256" key="1">
    <source>
        <dbReference type="ARBA" id="ARBA00006541"/>
    </source>
</evidence>
<evidence type="ECO:0000313" key="11">
    <source>
        <dbReference type="Proteomes" id="UP000244240"/>
    </source>
</evidence>
<dbReference type="InterPro" id="IPR023028">
    <property type="entry name" value="Mannitol_1_phos_5_DH"/>
</dbReference>
<keyword evidence="11" id="KW-1185">Reference proteome</keyword>
<feature type="domain" description="Mannitol dehydrogenase N-terminal" evidence="8">
    <location>
        <begin position="1"/>
        <end position="196"/>
    </location>
</feature>
<dbReference type="InterPro" id="IPR008927">
    <property type="entry name" value="6-PGluconate_DH-like_C_sf"/>
</dbReference>
<keyword evidence="4 7" id="KW-0560">Oxidoreductase</keyword>
<dbReference type="Gene3D" id="1.10.1040.10">
    <property type="entry name" value="N-(1-d-carboxylethyl)-l-norvaline Dehydrogenase, domain 2"/>
    <property type="match status" value="1"/>
</dbReference>
<name>A0A2T6BYY9_9BACL</name>
<dbReference type="NCBIfam" id="NF002646">
    <property type="entry name" value="PRK02318.1-2"/>
    <property type="match status" value="1"/>
</dbReference>
<dbReference type="EC" id="1.1.1.17" evidence="2 7"/>
<dbReference type="SUPFAM" id="SSF48179">
    <property type="entry name" value="6-phosphogluconate dehydrogenase C-terminal domain-like"/>
    <property type="match status" value="1"/>
</dbReference>
<proteinExistence type="inferred from homology"/>
<dbReference type="InterPro" id="IPR036291">
    <property type="entry name" value="NAD(P)-bd_dom_sf"/>
</dbReference>
<dbReference type="OrthoDB" id="271711at2"/>
<dbReference type="GO" id="GO:0008926">
    <property type="term" value="F:mannitol-1-phosphate 5-dehydrogenase activity"/>
    <property type="evidence" value="ECO:0007669"/>
    <property type="project" value="UniProtKB-UniRule"/>
</dbReference>
<dbReference type="SUPFAM" id="SSF51735">
    <property type="entry name" value="NAD(P)-binding Rossmann-fold domains"/>
    <property type="match status" value="1"/>
</dbReference>
<dbReference type="NCBIfam" id="NF002652">
    <property type="entry name" value="PRK02318.2-5"/>
    <property type="match status" value="1"/>
</dbReference>
<dbReference type="Pfam" id="PF01232">
    <property type="entry name" value="Mannitol_dh"/>
    <property type="match status" value="1"/>
</dbReference>
<organism evidence="10 11">
    <name type="scientific">Melghirimyces profundicolus</name>
    <dbReference type="NCBI Taxonomy" id="1242148"/>
    <lineage>
        <taxon>Bacteria</taxon>
        <taxon>Bacillati</taxon>
        <taxon>Bacillota</taxon>
        <taxon>Bacilli</taxon>
        <taxon>Bacillales</taxon>
        <taxon>Thermoactinomycetaceae</taxon>
        <taxon>Melghirimyces</taxon>
    </lineage>
</organism>
<dbReference type="InterPro" id="IPR013328">
    <property type="entry name" value="6PGD_dom2"/>
</dbReference>
<gene>
    <name evidence="7" type="primary">mtlD</name>
    <name evidence="10" type="ORF">C8P63_10778</name>
</gene>
<dbReference type="InterPro" id="IPR013118">
    <property type="entry name" value="Mannitol_DH_C"/>
</dbReference>
<dbReference type="EMBL" id="QBKR01000007">
    <property type="protein sequence ID" value="PTX61283.1"/>
    <property type="molecule type" value="Genomic_DNA"/>
</dbReference>
<evidence type="ECO:0000256" key="4">
    <source>
        <dbReference type="ARBA" id="ARBA00023002"/>
    </source>
</evidence>
<keyword evidence="5 7" id="KW-0520">NAD</keyword>
<comment type="similarity">
    <text evidence="1 7">Belongs to the mannitol dehydrogenase family.</text>
</comment>
<dbReference type="Gene3D" id="3.40.50.720">
    <property type="entry name" value="NAD(P)-binding Rossmann-like Domain"/>
    <property type="match status" value="1"/>
</dbReference>
<dbReference type="NCBIfam" id="NF002649">
    <property type="entry name" value="PRK02318.2-1"/>
    <property type="match status" value="1"/>
</dbReference>
<dbReference type="PANTHER" id="PTHR30524:SF0">
    <property type="entry name" value="ALTRONATE OXIDOREDUCTASE-RELATED"/>
    <property type="match status" value="1"/>
</dbReference>
<evidence type="ECO:0000256" key="3">
    <source>
        <dbReference type="ARBA" id="ARBA00016219"/>
    </source>
</evidence>
<comment type="catalytic activity">
    <reaction evidence="6 7">
        <text>D-mannitol 1-phosphate + NAD(+) = beta-D-fructose 6-phosphate + NADH + H(+)</text>
        <dbReference type="Rhea" id="RHEA:19661"/>
        <dbReference type="ChEBI" id="CHEBI:15378"/>
        <dbReference type="ChEBI" id="CHEBI:57540"/>
        <dbReference type="ChEBI" id="CHEBI:57634"/>
        <dbReference type="ChEBI" id="CHEBI:57945"/>
        <dbReference type="ChEBI" id="CHEBI:61381"/>
        <dbReference type="EC" id="1.1.1.17"/>
    </reaction>
</comment>
<dbReference type="PANTHER" id="PTHR30524">
    <property type="entry name" value="MANNITOL-1-PHOSPHATE 5-DEHYDROGENASE"/>
    <property type="match status" value="1"/>
</dbReference>
<protein>
    <recommendedName>
        <fullName evidence="3 7">Mannitol-1-phosphate 5-dehydrogenase</fullName>
        <ecNumber evidence="2 7">1.1.1.17</ecNumber>
    </recommendedName>
</protein>
<dbReference type="GO" id="GO:0005829">
    <property type="term" value="C:cytosol"/>
    <property type="evidence" value="ECO:0007669"/>
    <property type="project" value="TreeGrafter"/>
</dbReference>
<evidence type="ECO:0000259" key="8">
    <source>
        <dbReference type="Pfam" id="PF01232"/>
    </source>
</evidence>
<dbReference type="PRINTS" id="PR00084">
    <property type="entry name" value="MTLDHDRGNASE"/>
</dbReference>
<feature type="domain" description="Mannitol dehydrogenase C-terminal" evidence="9">
    <location>
        <begin position="204"/>
        <end position="375"/>
    </location>
</feature>
<accession>A0A2T6BYY9</accession>
<evidence type="ECO:0000256" key="7">
    <source>
        <dbReference type="HAMAP-Rule" id="MF_00196"/>
    </source>
</evidence>
<dbReference type="AlphaFoldDB" id="A0A2T6BYY9"/>
<dbReference type="InterPro" id="IPR013131">
    <property type="entry name" value="Mannitol_DH_N"/>
</dbReference>
<evidence type="ECO:0000256" key="2">
    <source>
        <dbReference type="ARBA" id="ARBA00012939"/>
    </source>
</evidence>
<evidence type="ECO:0000313" key="10">
    <source>
        <dbReference type="EMBL" id="PTX61283.1"/>
    </source>
</evidence>
<dbReference type="HAMAP" id="MF_00196">
    <property type="entry name" value="Mannitol_dehydrog"/>
    <property type="match status" value="1"/>
</dbReference>
<dbReference type="PROSITE" id="PS00974">
    <property type="entry name" value="MANNITOL_DHGENASE"/>
    <property type="match status" value="1"/>
</dbReference>
<evidence type="ECO:0000256" key="5">
    <source>
        <dbReference type="ARBA" id="ARBA00023027"/>
    </source>
</evidence>
<feature type="binding site" evidence="7">
    <location>
        <begin position="3"/>
        <end position="14"/>
    </location>
    <ligand>
        <name>NAD(+)</name>
        <dbReference type="ChEBI" id="CHEBI:57540"/>
    </ligand>
</feature>
<reference evidence="10 11" key="1">
    <citation type="submission" date="2018-04" db="EMBL/GenBank/DDBJ databases">
        <title>Genomic Encyclopedia of Archaeal and Bacterial Type Strains, Phase II (KMG-II): from individual species to whole genera.</title>
        <authorList>
            <person name="Goeker M."/>
        </authorList>
    </citation>
    <scope>NUCLEOTIDE SEQUENCE [LARGE SCALE GENOMIC DNA]</scope>
    <source>
        <strain evidence="10 11">DSM 45787</strain>
    </source>
</reference>
<dbReference type="GO" id="GO:0019592">
    <property type="term" value="P:mannitol catabolic process"/>
    <property type="evidence" value="ECO:0007669"/>
    <property type="project" value="TreeGrafter"/>
</dbReference>
<dbReference type="RefSeq" id="WP_108022582.1">
    <property type="nucleotide sequence ID" value="NZ_QBKR01000007.1"/>
</dbReference>
<comment type="caution">
    <text evidence="10">The sequence shown here is derived from an EMBL/GenBank/DDBJ whole genome shotgun (WGS) entry which is preliminary data.</text>
</comment>
<evidence type="ECO:0000259" key="9">
    <source>
        <dbReference type="Pfam" id="PF08125"/>
    </source>
</evidence>
<sequence length="387" mass="42800">MRAVHFGAGNIGRGFIGALLSHSGYHVCFVDVRAPLVKALKERGSYSVRLLGERTERMDVSGVTALDSRTEPERVREAVAAADIVTTAVGPTVLKKVAPLIAEGLRLRLRRNEVPLNVIACENMLGGSTMLKKEIAAHLSQEERESLEHRIGFPDAAVDRIVPVQTGTDPLEVTVEPFYEWMVDRKGVRGEIPPIEGITYVEELTPYIERKLYTVNTGHAVCAYTGRLLGHETIRDAMRDTRVEKIVTGALEETGVLLVAKHSFSEEGHRDYITRIMERFSNPRLTDPVARVGRSAIRKLRPTDRLVGPALQLTDHGLEPRYLAAGIAAALFFDDGNDPEAVELQQLLDRKGIAGTLQTIAGIPPNSSLTRLVSERYREWEGEKEKA</sequence>